<dbReference type="OrthoDB" id="164921at2759"/>
<dbReference type="OMA" id="WGKWQRE"/>
<dbReference type="Proteomes" id="UP000001996">
    <property type="component" value="Unassembled WGS sequence"/>
</dbReference>
<dbReference type="EMBL" id="CH981530">
    <property type="protein sequence ID" value="EDK46490.1"/>
    <property type="molecule type" value="Genomic_DNA"/>
</dbReference>
<keyword evidence="2" id="KW-0472">Membrane</keyword>
<keyword evidence="5" id="KW-1185">Reference proteome</keyword>
<evidence type="ECO:0000313" key="4">
    <source>
        <dbReference type="EMBL" id="EDK46490.1"/>
    </source>
</evidence>
<protein>
    <recommendedName>
        <fullName evidence="3">AB hydrolase-1 domain-containing protein</fullName>
    </recommendedName>
</protein>
<dbReference type="HOGENOM" id="CLU_028296_1_0_1"/>
<dbReference type="AlphaFoldDB" id="A5E4Y2"/>
<evidence type="ECO:0000256" key="1">
    <source>
        <dbReference type="SAM" id="MobiDB-lite"/>
    </source>
</evidence>
<feature type="transmembrane region" description="Helical" evidence="2">
    <location>
        <begin position="157"/>
        <end position="176"/>
    </location>
</feature>
<dbReference type="InterPro" id="IPR029058">
    <property type="entry name" value="AB_hydrolase_fold"/>
</dbReference>
<name>A5E4Y2_LODEL</name>
<dbReference type="Pfam" id="PF10329">
    <property type="entry name" value="DUF2417"/>
    <property type="match status" value="1"/>
</dbReference>
<accession>A5E4Y2</accession>
<dbReference type="KEGG" id="lel:PVL30_005401"/>
<feature type="transmembrane region" description="Helical" evidence="2">
    <location>
        <begin position="232"/>
        <end position="258"/>
    </location>
</feature>
<evidence type="ECO:0000256" key="2">
    <source>
        <dbReference type="SAM" id="Phobius"/>
    </source>
</evidence>
<dbReference type="GO" id="GO:0005783">
    <property type="term" value="C:endoplasmic reticulum"/>
    <property type="evidence" value="ECO:0007669"/>
    <property type="project" value="TreeGrafter"/>
</dbReference>
<evidence type="ECO:0000313" key="5">
    <source>
        <dbReference type="Proteomes" id="UP000001996"/>
    </source>
</evidence>
<keyword evidence="2" id="KW-1133">Transmembrane helix</keyword>
<organism evidence="4 5">
    <name type="scientific">Lodderomyces elongisporus (strain ATCC 11503 / CBS 2605 / JCM 1781 / NBRC 1676 / NRRL YB-4239)</name>
    <name type="common">Yeast</name>
    <name type="synonym">Saccharomyces elongisporus</name>
    <dbReference type="NCBI Taxonomy" id="379508"/>
    <lineage>
        <taxon>Eukaryota</taxon>
        <taxon>Fungi</taxon>
        <taxon>Dikarya</taxon>
        <taxon>Ascomycota</taxon>
        <taxon>Saccharomycotina</taxon>
        <taxon>Pichiomycetes</taxon>
        <taxon>Debaryomycetaceae</taxon>
        <taxon>Candida/Lodderomyces clade</taxon>
        <taxon>Lodderomyces</taxon>
    </lineage>
</organism>
<dbReference type="Gene3D" id="3.40.50.1820">
    <property type="entry name" value="alpha/beta hydrolase"/>
    <property type="match status" value="1"/>
</dbReference>
<dbReference type="SUPFAM" id="SSF53474">
    <property type="entry name" value="alpha/beta-Hydrolases"/>
    <property type="match status" value="1"/>
</dbReference>
<dbReference type="FunCoup" id="A5E4Y2">
    <property type="interactions" value="45"/>
</dbReference>
<dbReference type="PANTHER" id="PTHR43139:SF52">
    <property type="entry name" value="SI:DKEY-122A22.2"/>
    <property type="match status" value="1"/>
</dbReference>
<feature type="compositionally biased region" description="Low complexity" evidence="1">
    <location>
        <begin position="56"/>
        <end position="65"/>
    </location>
</feature>
<dbReference type="STRING" id="379508.A5E4Y2"/>
<dbReference type="InterPro" id="IPR019431">
    <property type="entry name" value="DUF2417"/>
</dbReference>
<feature type="transmembrane region" description="Helical" evidence="2">
    <location>
        <begin position="94"/>
        <end position="113"/>
    </location>
</feature>
<evidence type="ECO:0000259" key="3">
    <source>
        <dbReference type="Pfam" id="PF00561"/>
    </source>
</evidence>
<dbReference type="GeneID" id="5231075"/>
<feature type="transmembrane region" description="Helical" evidence="2">
    <location>
        <begin position="182"/>
        <end position="208"/>
    </location>
</feature>
<keyword evidence="2" id="KW-0812">Transmembrane</keyword>
<feature type="domain" description="AB hydrolase-1" evidence="3">
    <location>
        <begin position="299"/>
        <end position="412"/>
    </location>
</feature>
<feature type="compositionally biased region" description="Basic and acidic residues" evidence="1">
    <location>
        <begin position="7"/>
        <end position="26"/>
    </location>
</feature>
<feature type="transmembrane region" description="Helical" evidence="2">
    <location>
        <begin position="133"/>
        <end position="150"/>
    </location>
</feature>
<gene>
    <name evidence="4" type="ORF">LELG_04671</name>
</gene>
<sequence>MSQYKATDNDPVPRRASNDQEHREGNHSPLGHSTRLRDEEPHPTSSRSVPREDLDSATASSSASTDRLETQPLLDPDDPQVSPLNLDRIKILKLVQLILVIVNLVLFIILLFSEFFAIPGFNNRGKSFLEMDLALICLFINLVNNFFFVIPAKIERVIGYVVSGLLVLDLVVILLVPETRILMGWLGIGLILWTAINSLLNSLIDYWVEEGKHYQEIRLTGRIEKRKSVKELAVILLKVVFEIFILWIIWCISLTLWLACFDTHEKPWGKLIPVDNDLFRVHLACFGDVHNSTGKATQPIVLVEGGQITSSEVFQEWIEELYQLDKVERYCIWDRPGYAWSDSAPPPDSIGIVSEYLSEALAKEKIEGPFTVVGFDIGGLYARMFANRHRGQIQLILLVDAWSADLLKKWPFSGGNGKKNESSRVFKNALEVMDNITGLKLWLKGFISPLGIIPDLHWFVHPMRYSSKSRIYGRDMYWSSRYIRARCQEQLVSGILSYNEIKETDINEIPLGVISSDFMIKKSMNWGKWQRELTHLSKKTAEWVVAENSDHFIWRSPKGRRQLQNLLLRLIGEQEY</sequence>
<dbReference type="InParanoid" id="A5E4Y2"/>
<dbReference type="PANTHER" id="PTHR43139">
    <property type="entry name" value="SI:DKEY-122A22.2"/>
    <property type="match status" value="1"/>
</dbReference>
<dbReference type="InterPro" id="IPR052370">
    <property type="entry name" value="Meta-cleavage_hydrolase"/>
</dbReference>
<dbReference type="Pfam" id="PF00561">
    <property type="entry name" value="Abhydrolase_1"/>
    <property type="match status" value="1"/>
</dbReference>
<reference evidence="4 5" key="1">
    <citation type="journal article" date="2009" name="Nature">
        <title>Evolution of pathogenicity and sexual reproduction in eight Candida genomes.</title>
        <authorList>
            <person name="Butler G."/>
            <person name="Rasmussen M.D."/>
            <person name="Lin M.F."/>
            <person name="Santos M.A."/>
            <person name="Sakthikumar S."/>
            <person name="Munro C.A."/>
            <person name="Rheinbay E."/>
            <person name="Grabherr M."/>
            <person name="Forche A."/>
            <person name="Reedy J.L."/>
            <person name="Agrafioti I."/>
            <person name="Arnaud M.B."/>
            <person name="Bates S."/>
            <person name="Brown A.J."/>
            <person name="Brunke S."/>
            <person name="Costanzo M.C."/>
            <person name="Fitzpatrick D.A."/>
            <person name="de Groot P.W."/>
            <person name="Harris D."/>
            <person name="Hoyer L.L."/>
            <person name="Hube B."/>
            <person name="Klis F.M."/>
            <person name="Kodira C."/>
            <person name="Lennard N."/>
            <person name="Logue M.E."/>
            <person name="Martin R."/>
            <person name="Neiman A.M."/>
            <person name="Nikolaou E."/>
            <person name="Quail M.A."/>
            <person name="Quinn J."/>
            <person name="Santos M.C."/>
            <person name="Schmitzberger F.F."/>
            <person name="Sherlock G."/>
            <person name="Shah P."/>
            <person name="Silverstein K.A."/>
            <person name="Skrzypek M.S."/>
            <person name="Soll D."/>
            <person name="Staggs R."/>
            <person name="Stansfield I."/>
            <person name="Stumpf M.P."/>
            <person name="Sudbery P.E."/>
            <person name="Srikantha T."/>
            <person name="Zeng Q."/>
            <person name="Berman J."/>
            <person name="Berriman M."/>
            <person name="Heitman J."/>
            <person name="Gow N.A."/>
            <person name="Lorenz M.C."/>
            <person name="Birren B.W."/>
            <person name="Kellis M."/>
            <person name="Cuomo C.A."/>
        </authorList>
    </citation>
    <scope>NUCLEOTIDE SEQUENCE [LARGE SCALE GENOMIC DNA]</scope>
    <source>
        <strain evidence="5">ATCC 11503 / BCRC 21390 / CBS 2605 / JCM 1781 / NBRC 1676 / NRRL YB-4239</strain>
    </source>
</reference>
<dbReference type="eggNOG" id="ENOG502QQW9">
    <property type="taxonomic scope" value="Eukaryota"/>
</dbReference>
<feature type="region of interest" description="Disordered" evidence="1">
    <location>
        <begin position="1"/>
        <end position="76"/>
    </location>
</feature>
<proteinExistence type="predicted"/>
<dbReference type="InterPro" id="IPR000073">
    <property type="entry name" value="AB_hydrolase_1"/>
</dbReference>